<evidence type="ECO:0000256" key="2">
    <source>
        <dbReference type="SAM" id="Phobius"/>
    </source>
</evidence>
<dbReference type="PANTHER" id="PTHR20859">
    <property type="entry name" value="INTERFERON/INTERLEUKIN RECEPTOR"/>
    <property type="match status" value="1"/>
</dbReference>
<dbReference type="EMBL" id="JBHFQA010000017">
    <property type="protein sequence ID" value="KAL2084760.1"/>
    <property type="molecule type" value="Genomic_DNA"/>
</dbReference>
<dbReference type="SUPFAM" id="SSF49265">
    <property type="entry name" value="Fibronectin type III"/>
    <property type="match status" value="2"/>
</dbReference>
<evidence type="ECO:0000313" key="7">
    <source>
        <dbReference type="Proteomes" id="UP001591681"/>
    </source>
</evidence>
<dbReference type="Gene3D" id="2.60.40.10">
    <property type="entry name" value="Immunoglobulins"/>
    <property type="match status" value="1"/>
</dbReference>
<dbReference type="Pfam" id="PF09294">
    <property type="entry name" value="Interfer-bind"/>
    <property type="match status" value="1"/>
</dbReference>
<accession>A0ABD1JDT5</accession>
<evidence type="ECO:0008006" key="8">
    <source>
        <dbReference type="Google" id="ProtNLM"/>
    </source>
</evidence>
<dbReference type="AlphaFoldDB" id="A0ABD1JDT5"/>
<feature type="domain" description="Interferon/interleukin receptor" evidence="5">
    <location>
        <begin position="107"/>
        <end position="206"/>
    </location>
</feature>
<sequence length="582" mass="63089">MWLLLLLALCCLGQANSVNVYFQSENFHNVLHWDKIDIPGQAVLYSVEFNEYGNRYIQKRECQNIAALSCDLSEETPVKGHNDIYTARVNVSGKEIGRTRFSPLRTTTLGPPNVTVTFSDTTVMIVRVGLPNGPNNRSIKEFLPPPIVYNVTLTHNKSGQAVTQVYTNTSELFVISKLQKNTKYCGSVSYNKDFRRLSSKAFTFCMMSPGDVEKTPFLLLIPIGIGLLLLIAISGVAWCFLTRKTVPEPESLNVKSFDPRLLTIHEKNCISRVELQPEKPKVPILAPGKKQAFGKVEGYAPQDNCTDLAWHCETYANQQVALPEDSQEDSGISTTTYSLLVMAQVLNSSGDESSPTDEGLGTRRLATGRLPAGPSALPDGPTLPVSDPPEGQSGEAAANQGTRSPEPGPLRLQTSLSPGGGLRLLFQLPSSGATGTCSPEAEVSERTALLSDPAEAGGGAGKSLFLPTLSSLIVKDSDCPDEESEEPRTNTHISNEVVPSPQVPTSYLPVREHFSSVPQVLPGNPSCNYKQNWLPGMVHESSPGSLTTLQTSWVSSGEVEQQEKEEASRGIFLGGWGVQIKS</sequence>
<feature type="region of interest" description="Disordered" evidence="1">
    <location>
        <begin position="477"/>
        <end position="501"/>
    </location>
</feature>
<dbReference type="InterPro" id="IPR003961">
    <property type="entry name" value="FN3_dom"/>
</dbReference>
<gene>
    <name evidence="6" type="ORF">ACEWY4_020278</name>
</gene>
<evidence type="ECO:0000259" key="4">
    <source>
        <dbReference type="Pfam" id="PF01108"/>
    </source>
</evidence>
<keyword evidence="2" id="KW-0812">Transmembrane</keyword>
<dbReference type="InterPro" id="IPR013783">
    <property type="entry name" value="Ig-like_fold"/>
</dbReference>
<evidence type="ECO:0000259" key="5">
    <source>
        <dbReference type="Pfam" id="PF09294"/>
    </source>
</evidence>
<keyword evidence="7" id="KW-1185">Reference proteome</keyword>
<feature type="chain" id="PRO_5044830989" description="Fibronectin type-III domain-containing protein" evidence="3">
    <location>
        <begin position="18"/>
        <end position="582"/>
    </location>
</feature>
<proteinExistence type="predicted"/>
<dbReference type="Pfam" id="PF01108">
    <property type="entry name" value="Tissue_fac"/>
    <property type="match status" value="1"/>
</dbReference>
<dbReference type="InterPro" id="IPR050650">
    <property type="entry name" value="Type-II_Cytokine-TF_Rcpt"/>
</dbReference>
<evidence type="ECO:0000256" key="1">
    <source>
        <dbReference type="SAM" id="MobiDB-lite"/>
    </source>
</evidence>
<keyword evidence="2" id="KW-0472">Membrane</keyword>
<name>A0ABD1JDT5_9TELE</name>
<dbReference type="PANTHER" id="PTHR20859:SF53">
    <property type="entry name" value="INTERLEUKIN-22 RECEPTOR SUBUNIT ALPHA-1"/>
    <property type="match status" value="1"/>
</dbReference>
<evidence type="ECO:0000313" key="6">
    <source>
        <dbReference type="EMBL" id="KAL2084760.1"/>
    </source>
</evidence>
<feature type="domain" description="Fibronectin type-III" evidence="4">
    <location>
        <begin position="3"/>
        <end position="90"/>
    </location>
</feature>
<dbReference type="InterPro" id="IPR015373">
    <property type="entry name" value="Interferon/interleukin_rcp_dom"/>
</dbReference>
<reference evidence="6 7" key="1">
    <citation type="submission" date="2024-09" db="EMBL/GenBank/DDBJ databases">
        <title>A chromosome-level genome assembly of Gray's grenadier anchovy, Coilia grayii.</title>
        <authorList>
            <person name="Fu Z."/>
        </authorList>
    </citation>
    <scope>NUCLEOTIDE SEQUENCE [LARGE SCALE GENOMIC DNA]</scope>
    <source>
        <strain evidence="6">G4</strain>
        <tissue evidence="6">Muscle</tissue>
    </source>
</reference>
<keyword evidence="3" id="KW-0732">Signal</keyword>
<feature type="transmembrane region" description="Helical" evidence="2">
    <location>
        <begin position="217"/>
        <end position="241"/>
    </location>
</feature>
<feature type="compositionally biased region" description="Polar residues" evidence="1">
    <location>
        <begin position="428"/>
        <end position="437"/>
    </location>
</feature>
<feature type="region of interest" description="Disordered" evidence="1">
    <location>
        <begin position="348"/>
        <end position="440"/>
    </location>
</feature>
<keyword evidence="2" id="KW-1133">Transmembrane helix</keyword>
<comment type="caution">
    <text evidence="6">The sequence shown here is derived from an EMBL/GenBank/DDBJ whole genome shotgun (WGS) entry which is preliminary data.</text>
</comment>
<evidence type="ECO:0000256" key="3">
    <source>
        <dbReference type="SAM" id="SignalP"/>
    </source>
</evidence>
<feature type="signal peptide" evidence="3">
    <location>
        <begin position="1"/>
        <end position="17"/>
    </location>
</feature>
<dbReference type="InterPro" id="IPR036116">
    <property type="entry name" value="FN3_sf"/>
</dbReference>
<protein>
    <recommendedName>
        <fullName evidence="8">Fibronectin type-III domain-containing protein</fullName>
    </recommendedName>
</protein>
<dbReference type="Proteomes" id="UP001591681">
    <property type="component" value="Unassembled WGS sequence"/>
</dbReference>
<organism evidence="6 7">
    <name type="scientific">Coilia grayii</name>
    <name type="common">Gray's grenadier anchovy</name>
    <dbReference type="NCBI Taxonomy" id="363190"/>
    <lineage>
        <taxon>Eukaryota</taxon>
        <taxon>Metazoa</taxon>
        <taxon>Chordata</taxon>
        <taxon>Craniata</taxon>
        <taxon>Vertebrata</taxon>
        <taxon>Euteleostomi</taxon>
        <taxon>Actinopterygii</taxon>
        <taxon>Neopterygii</taxon>
        <taxon>Teleostei</taxon>
        <taxon>Clupei</taxon>
        <taxon>Clupeiformes</taxon>
        <taxon>Clupeoidei</taxon>
        <taxon>Engraulidae</taxon>
        <taxon>Coilinae</taxon>
        <taxon>Coilia</taxon>
    </lineage>
</organism>